<dbReference type="Proteomes" id="UP000324222">
    <property type="component" value="Unassembled WGS sequence"/>
</dbReference>
<evidence type="ECO:0000313" key="1">
    <source>
        <dbReference type="EMBL" id="MPC94219.1"/>
    </source>
</evidence>
<sequence>MLDEIQVSDKNSVTLVEGVRVRGRLATAWGRCGAAVSGRSLHLAAASLHQRIRCTRTAKYR</sequence>
<name>A0A5B7JH17_PORTR</name>
<reference evidence="1 2" key="1">
    <citation type="submission" date="2019-05" db="EMBL/GenBank/DDBJ databases">
        <title>Another draft genome of Portunus trituberculatus and its Hox gene families provides insights of decapod evolution.</title>
        <authorList>
            <person name="Jeong J.-H."/>
            <person name="Song I."/>
            <person name="Kim S."/>
            <person name="Choi T."/>
            <person name="Kim D."/>
            <person name="Ryu S."/>
            <person name="Kim W."/>
        </authorList>
    </citation>
    <scope>NUCLEOTIDE SEQUENCE [LARGE SCALE GENOMIC DNA]</scope>
    <source>
        <tissue evidence="1">Muscle</tissue>
    </source>
</reference>
<proteinExistence type="predicted"/>
<evidence type="ECO:0000313" key="2">
    <source>
        <dbReference type="Proteomes" id="UP000324222"/>
    </source>
</evidence>
<dbReference type="EMBL" id="VSRR010097698">
    <property type="protein sequence ID" value="MPC94219.1"/>
    <property type="molecule type" value="Genomic_DNA"/>
</dbReference>
<protein>
    <submittedName>
        <fullName evidence="1">Uncharacterized protein</fullName>
    </submittedName>
</protein>
<comment type="caution">
    <text evidence="1">The sequence shown here is derived from an EMBL/GenBank/DDBJ whole genome shotgun (WGS) entry which is preliminary data.</text>
</comment>
<organism evidence="1 2">
    <name type="scientific">Portunus trituberculatus</name>
    <name type="common">Swimming crab</name>
    <name type="synonym">Neptunus trituberculatus</name>
    <dbReference type="NCBI Taxonomy" id="210409"/>
    <lineage>
        <taxon>Eukaryota</taxon>
        <taxon>Metazoa</taxon>
        <taxon>Ecdysozoa</taxon>
        <taxon>Arthropoda</taxon>
        <taxon>Crustacea</taxon>
        <taxon>Multicrustacea</taxon>
        <taxon>Malacostraca</taxon>
        <taxon>Eumalacostraca</taxon>
        <taxon>Eucarida</taxon>
        <taxon>Decapoda</taxon>
        <taxon>Pleocyemata</taxon>
        <taxon>Brachyura</taxon>
        <taxon>Eubrachyura</taxon>
        <taxon>Portunoidea</taxon>
        <taxon>Portunidae</taxon>
        <taxon>Portuninae</taxon>
        <taxon>Portunus</taxon>
    </lineage>
</organism>
<dbReference type="AlphaFoldDB" id="A0A5B7JH17"/>
<keyword evidence="2" id="KW-1185">Reference proteome</keyword>
<gene>
    <name evidence="1" type="ORF">E2C01_089376</name>
</gene>
<accession>A0A5B7JH17</accession>